<feature type="compositionally biased region" description="Low complexity" evidence="1">
    <location>
        <begin position="27"/>
        <end position="40"/>
    </location>
</feature>
<evidence type="ECO:0000313" key="3">
    <source>
        <dbReference type="Proteomes" id="UP000777438"/>
    </source>
</evidence>
<feature type="region of interest" description="Disordered" evidence="1">
    <location>
        <begin position="342"/>
        <end position="379"/>
    </location>
</feature>
<dbReference type="Proteomes" id="UP000777438">
    <property type="component" value="Unassembled WGS sequence"/>
</dbReference>
<feature type="region of interest" description="Disordered" evidence="1">
    <location>
        <begin position="257"/>
        <end position="276"/>
    </location>
</feature>
<comment type="caution">
    <text evidence="2">The sequence shown here is derived from an EMBL/GenBank/DDBJ whole genome shotgun (WGS) entry which is preliminary data.</text>
</comment>
<keyword evidence="3" id="KW-1185">Reference proteome</keyword>
<feature type="compositionally biased region" description="Low complexity" evidence="1">
    <location>
        <begin position="94"/>
        <end position="106"/>
    </location>
</feature>
<feature type="region of interest" description="Disordered" evidence="1">
    <location>
        <begin position="94"/>
        <end position="114"/>
    </location>
</feature>
<dbReference type="OrthoDB" id="5403157at2759"/>
<reference evidence="2 3" key="1">
    <citation type="journal article" date="2021" name="Nat. Commun.">
        <title>Genetic determinants of endophytism in the Arabidopsis root mycobiome.</title>
        <authorList>
            <person name="Mesny F."/>
            <person name="Miyauchi S."/>
            <person name="Thiergart T."/>
            <person name="Pickel B."/>
            <person name="Atanasova L."/>
            <person name="Karlsson M."/>
            <person name="Huettel B."/>
            <person name="Barry K.W."/>
            <person name="Haridas S."/>
            <person name="Chen C."/>
            <person name="Bauer D."/>
            <person name="Andreopoulos W."/>
            <person name="Pangilinan J."/>
            <person name="LaButti K."/>
            <person name="Riley R."/>
            <person name="Lipzen A."/>
            <person name="Clum A."/>
            <person name="Drula E."/>
            <person name="Henrissat B."/>
            <person name="Kohler A."/>
            <person name="Grigoriev I.V."/>
            <person name="Martin F.M."/>
            <person name="Hacquard S."/>
        </authorList>
    </citation>
    <scope>NUCLEOTIDE SEQUENCE [LARGE SCALE GENOMIC DNA]</scope>
    <source>
        <strain evidence="2 3">MPI-CAGE-CH-0241</strain>
    </source>
</reference>
<organism evidence="2 3">
    <name type="scientific">Thelonectria olida</name>
    <dbReference type="NCBI Taxonomy" id="1576542"/>
    <lineage>
        <taxon>Eukaryota</taxon>
        <taxon>Fungi</taxon>
        <taxon>Dikarya</taxon>
        <taxon>Ascomycota</taxon>
        <taxon>Pezizomycotina</taxon>
        <taxon>Sordariomycetes</taxon>
        <taxon>Hypocreomycetidae</taxon>
        <taxon>Hypocreales</taxon>
        <taxon>Nectriaceae</taxon>
        <taxon>Thelonectria</taxon>
    </lineage>
</organism>
<name>A0A9P8W1Q8_9HYPO</name>
<dbReference type="AlphaFoldDB" id="A0A9P8W1Q8"/>
<accession>A0A9P8W1Q8</accession>
<protein>
    <submittedName>
        <fullName evidence="2">Uncharacterized protein</fullName>
    </submittedName>
</protein>
<gene>
    <name evidence="2" type="ORF">B0T10DRAFT_406328</name>
</gene>
<feature type="compositionally biased region" description="Polar residues" evidence="1">
    <location>
        <begin position="266"/>
        <end position="276"/>
    </location>
</feature>
<feature type="compositionally biased region" description="Polar residues" evidence="1">
    <location>
        <begin position="49"/>
        <end position="61"/>
    </location>
</feature>
<evidence type="ECO:0000256" key="1">
    <source>
        <dbReference type="SAM" id="MobiDB-lite"/>
    </source>
</evidence>
<feature type="compositionally biased region" description="Basic and acidic residues" evidence="1">
    <location>
        <begin position="369"/>
        <end position="379"/>
    </location>
</feature>
<feature type="region of interest" description="Disordered" evidence="1">
    <location>
        <begin position="1"/>
        <end position="67"/>
    </location>
</feature>
<dbReference type="EMBL" id="JAGPYM010000013">
    <property type="protein sequence ID" value="KAH6887901.1"/>
    <property type="molecule type" value="Genomic_DNA"/>
</dbReference>
<sequence length="379" mass="40815">MANFARSLKSPYLSPRLRPSMPGRTVSSSSDVSLPSSTNSPFSEDFGNLSISGRNTPTLPNGRSLGRDGGAWGADGSSLRGKLVFHLCYDHESTASPATSRPTTPRNHNNHSRPITIELPGLKRFSTAPARTPPEPLSARGDLPGGYFPLHEDPNTRVHRPHPFQPRHDNRMARHQQVSLVADSRPAFADRTSTSSVQGMSLAHSNTPVASYLPAGFHDNPLPMGKYYPSNYEQRNDNHGSLRPSFAGSLAAHFHSDPNIIPRSSDIPTISTPESEVQRRLQQYQRDMVAQASMAANELLGSSADSAATLGSSVPLSSVRIRETRIRPPAALKPISPRLLPLGSPGPVTPMSLESGGSYMTLGRPRTLGMDKVDSPGGL</sequence>
<evidence type="ECO:0000313" key="2">
    <source>
        <dbReference type="EMBL" id="KAH6887901.1"/>
    </source>
</evidence>
<proteinExistence type="predicted"/>